<evidence type="ECO:0000256" key="5">
    <source>
        <dbReference type="ARBA" id="ARBA00022679"/>
    </source>
</evidence>
<evidence type="ECO:0000256" key="8">
    <source>
        <dbReference type="ARBA" id="ARBA00022840"/>
    </source>
</evidence>
<evidence type="ECO:0000313" key="13">
    <source>
        <dbReference type="EMBL" id="MEH2559765.1"/>
    </source>
</evidence>
<dbReference type="HAMAP" id="MF_00244">
    <property type="entry name" value="NaMN_adenylyltr"/>
    <property type="match status" value="1"/>
</dbReference>
<protein>
    <recommendedName>
        <fullName evidence="11">Probable nicotinate-nucleotide adenylyltransferase</fullName>
        <ecNumber evidence="11">2.7.7.18</ecNumber>
    </recommendedName>
    <alternativeName>
        <fullName evidence="11">Deamido-NAD(+) diphosphorylase</fullName>
    </alternativeName>
    <alternativeName>
        <fullName evidence="11">Deamido-NAD(+) pyrophosphorylase</fullName>
    </alternativeName>
    <alternativeName>
        <fullName evidence="11">Nicotinate mononucleotide adenylyltransferase</fullName>
        <shortName evidence="11">NaMN adenylyltransferase</shortName>
    </alternativeName>
</protein>
<organism evidence="13 14">
    <name type="scientific">Bradyrhizobium algeriense</name>
    <dbReference type="NCBI Taxonomy" id="634784"/>
    <lineage>
        <taxon>Bacteria</taxon>
        <taxon>Pseudomonadati</taxon>
        <taxon>Pseudomonadota</taxon>
        <taxon>Alphaproteobacteria</taxon>
        <taxon>Hyphomicrobiales</taxon>
        <taxon>Nitrobacteraceae</taxon>
        <taxon>Bradyrhizobium</taxon>
    </lineage>
</organism>
<evidence type="ECO:0000259" key="12">
    <source>
        <dbReference type="Pfam" id="PF01467"/>
    </source>
</evidence>
<keyword evidence="14" id="KW-1185">Reference proteome</keyword>
<accession>A0ABU8BMH6</accession>
<dbReference type="PANTHER" id="PTHR39321:SF3">
    <property type="entry name" value="PHOSPHOPANTETHEINE ADENYLYLTRANSFERASE"/>
    <property type="match status" value="1"/>
</dbReference>
<evidence type="ECO:0000256" key="7">
    <source>
        <dbReference type="ARBA" id="ARBA00022741"/>
    </source>
</evidence>
<keyword evidence="7 11" id="KW-0547">Nucleotide-binding</keyword>
<gene>
    <name evidence="11" type="primary">nadD</name>
    <name evidence="13" type="ORF">V1286_007294</name>
</gene>
<keyword evidence="8 11" id="KW-0067">ATP-binding</keyword>
<dbReference type="NCBIfam" id="NF000843">
    <property type="entry name" value="PRK00071.2-2"/>
    <property type="match status" value="1"/>
</dbReference>
<dbReference type="EC" id="2.7.7.18" evidence="11"/>
<dbReference type="EMBL" id="JAZHRV010000001">
    <property type="protein sequence ID" value="MEH2559765.1"/>
    <property type="molecule type" value="Genomic_DNA"/>
</dbReference>
<evidence type="ECO:0000256" key="1">
    <source>
        <dbReference type="ARBA" id="ARBA00002324"/>
    </source>
</evidence>
<evidence type="ECO:0000256" key="2">
    <source>
        <dbReference type="ARBA" id="ARBA00005019"/>
    </source>
</evidence>
<dbReference type="SUPFAM" id="SSF52374">
    <property type="entry name" value="Nucleotidylyl transferase"/>
    <property type="match status" value="1"/>
</dbReference>
<reference evidence="13 14" key="1">
    <citation type="submission" date="2024-02" db="EMBL/GenBank/DDBJ databases">
        <title>Adaptive strategies in a cosmopolitan and abundant soil bacterium.</title>
        <authorList>
            <person name="Carini P."/>
        </authorList>
    </citation>
    <scope>NUCLEOTIDE SEQUENCE [LARGE SCALE GENOMIC DNA]</scope>
    <source>
        <strain evidence="13 14">AZCC 1608</strain>
    </source>
</reference>
<keyword evidence="6 11" id="KW-0548">Nucleotidyltransferase</keyword>
<keyword evidence="5 11" id="KW-0808">Transferase</keyword>
<evidence type="ECO:0000256" key="3">
    <source>
        <dbReference type="ARBA" id="ARBA00009014"/>
    </source>
</evidence>
<dbReference type="NCBIfam" id="NF000845">
    <property type="entry name" value="PRK00071.2-4"/>
    <property type="match status" value="1"/>
</dbReference>
<name>A0ABU8BMH6_9BRAD</name>
<comment type="function">
    <text evidence="1 11">Catalyzes the reversible adenylation of nicotinate mononucleotide (NaMN) to nicotinic acid adenine dinucleotide (NaAD).</text>
</comment>
<dbReference type="Gene3D" id="3.40.50.620">
    <property type="entry name" value="HUPs"/>
    <property type="match status" value="1"/>
</dbReference>
<dbReference type="InterPro" id="IPR004821">
    <property type="entry name" value="Cyt_trans-like"/>
</dbReference>
<comment type="similarity">
    <text evidence="3 11">Belongs to the NadD family.</text>
</comment>
<evidence type="ECO:0000313" key="14">
    <source>
        <dbReference type="Proteomes" id="UP001364224"/>
    </source>
</evidence>
<dbReference type="Proteomes" id="UP001364224">
    <property type="component" value="Unassembled WGS sequence"/>
</dbReference>
<feature type="domain" description="Cytidyltransferase-like" evidence="12">
    <location>
        <begin position="42"/>
        <end position="180"/>
    </location>
</feature>
<dbReference type="NCBIfam" id="NF000846">
    <property type="entry name" value="PRK00071.2-5"/>
    <property type="match status" value="1"/>
</dbReference>
<dbReference type="InterPro" id="IPR014729">
    <property type="entry name" value="Rossmann-like_a/b/a_fold"/>
</dbReference>
<comment type="catalytic activity">
    <reaction evidence="10 11">
        <text>nicotinate beta-D-ribonucleotide + ATP + H(+) = deamido-NAD(+) + diphosphate</text>
        <dbReference type="Rhea" id="RHEA:22860"/>
        <dbReference type="ChEBI" id="CHEBI:15378"/>
        <dbReference type="ChEBI" id="CHEBI:30616"/>
        <dbReference type="ChEBI" id="CHEBI:33019"/>
        <dbReference type="ChEBI" id="CHEBI:57502"/>
        <dbReference type="ChEBI" id="CHEBI:58437"/>
        <dbReference type="EC" id="2.7.7.18"/>
    </reaction>
</comment>
<evidence type="ECO:0000256" key="11">
    <source>
        <dbReference type="HAMAP-Rule" id="MF_00244"/>
    </source>
</evidence>
<evidence type="ECO:0000256" key="9">
    <source>
        <dbReference type="ARBA" id="ARBA00023027"/>
    </source>
</evidence>
<comment type="caution">
    <text evidence="13">The sequence shown here is derived from an EMBL/GenBank/DDBJ whole genome shotgun (WGS) entry which is preliminary data.</text>
</comment>
<proteinExistence type="inferred from homology"/>
<dbReference type="Pfam" id="PF01467">
    <property type="entry name" value="CTP_transf_like"/>
    <property type="match status" value="1"/>
</dbReference>
<sequence length="230" mass="25657">MFTAPGRRGRERQPVHAVTRLMQLQSAAQAIPFHTNGMRVGLLGGSFNPPHAAHRAISLFAIKRLKLDRVWWLLTPGNPLKDNGRLHGLAERVDAALDVADDPRIDVSCLEAVIGTRYTVDTIIHLRRRVSGVHFVWIMGADNLAQFHRWQNWRRIAAEVPIAVIDRPPQSFRALAAPAAQALARYRLPENQAARLADQHAPAWAFLTGLKLDMSSTGLRNPDGSWKAKK</sequence>
<evidence type="ECO:0000256" key="6">
    <source>
        <dbReference type="ARBA" id="ARBA00022695"/>
    </source>
</evidence>
<evidence type="ECO:0000256" key="4">
    <source>
        <dbReference type="ARBA" id="ARBA00022642"/>
    </source>
</evidence>
<dbReference type="InterPro" id="IPR005248">
    <property type="entry name" value="NadD/NMNAT"/>
</dbReference>
<evidence type="ECO:0000256" key="10">
    <source>
        <dbReference type="ARBA" id="ARBA00048721"/>
    </source>
</evidence>
<keyword evidence="4 11" id="KW-0662">Pyridine nucleotide biosynthesis</keyword>
<dbReference type="GO" id="GO:0004515">
    <property type="term" value="F:nicotinate-nucleotide adenylyltransferase activity"/>
    <property type="evidence" value="ECO:0007669"/>
    <property type="project" value="UniProtKB-EC"/>
</dbReference>
<keyword evidence="9 11" id="KW-0520">NAD</keyword>
<comment type="pathway">
    <text evidence="2 11">Cofactor biosynthesis; NAD(+) biosynthesis; deamido-NAD(+) from nicotinate D-ribonucleotide: step 1/1.</text>
</comment>
<dbReference type="PANTHER" id="PTHR39321">
    <property type="entry name" value="NICOTINATE-NUCLEOTIDE ADENYLYLTRANSFERASE-RELATED"/>
    <property type="match status" value="1"/>
</dbReference>
<dbReference type="CDD" id="cd02165">
    <property type="entry name" value="NMNAT"/>
    <property type="match status" value="1"/>
</dbReference>